<reference evidence="2 3" key="1">
    <citation type="journal article" date="2022" name="Allergy">
        <title>Genome assembly and annotation of Periplaneta americana reveal a comprehensive cockroach allergen profile.</title>
        <authorList>
            <person name="Wang L."/>
            <person name="Xiong Q."/>
            <person name="Saelim N."/>
            <person name="Wang L."/>
            <person name="Nong W."/>
            <person name="Wan A.T."/>
            <person name="Shi M."/>
            <person name="Liu X."/>
            <person name="Cao Q."/>
            <person name="Hui J.H.L."/>
            <person name="Sookrung N."/>
            <person name="Leung T.F."/>
            <person name="Tungtrongchitr A."/>
            <person name="Tsui S.K.W."/>
        </authorList>
    </citation>
    <scope>NUCLEOTIDE SEQUENCE [LARGE SCALE GENOMIC DNA]</scope>
    <source>
        <strain evidence="2">PWHHKU_190912</strain>
    </source>
</reference>
<evidence type="ECO:0000313" key="3">
    <source>
        <dbReference type="Proteomes" id="UP001148838"/>
    </source>
</evidence>
<evidence type="ECO:0000313" key="2">
    <source>
        <dbReference type="EMBL" id="KAJ4428168.1"/>
    </source>
</evidence>
<sequence length="248" mass="28783">MCPLDPKVCFGFNQNVVPYRYFPLLFSSYGICDGEMSQRIRCRLPNIRLTIGENLEKIEQVYKCEFKTNGYFGKYLNKYNGSYIPPGWREWGGLIMNSRYYNYSINLNGKKIKHGADYHKTKCINIASTIWPSYGKLSQKSSTGYQYDYVELLVTNVVMYRFGWCIGGPRHGEHRLNTSNVETPFLNYLRYGFLNHTSLFIVVSETKAPRQRTVDKLSLKKDLFESLIATRSDPVRSTYAISAVHRHV</sequence>
<organism evidence="2 3">
    <name type="scientific">Periplaneta americana</name>
    <name type="common">American cockroach</name>
    <name type="synonym">Blatta americana</name>
    <dbReference type="NCBI Taxonomy" id="6978"/>
    <lineage>
        <taxon>Eukaryota</taxon>
        <taxon>Metazoa</taxon>
        <taxon>Ecdysozoa</taxon>
        <taxon>Arthropoda</taxon>
        <taxon>Hexapoda</taxon>
        <taxon>Insecta</taxon>
        <taxon>Pterygota</taxon>
        <taxon>Neoptera</taxon>
        <taxon>Polyneoptera</taxon>
        <taxon>Dictyoptera</taxon>
        <taxon>Blattodea</taxon>
        <taxon>Blattoidea</taxon>
        <taxon>Blattidae</taxon>
        <taxon>Blattinae</taxon>
        <taxon>Periplaneta</taxon>
    </lineage>
</organism>
<gene>
    <name evidence="2" type="ORF">ANN_24183</name>
</gene>
<name>A0ABQ8S2D8_PERAM</name>
<accession>A0ABQ8S2D8</accession>
<comment type="similarity">
    <text evidence="1">Belongs to the sulfatase family.</text>
</comment>
<dbReference type="Proteomes" id="UP001148838">
    <property type="component" value="Unassembled WGS sequence"/>
</dbReference>
<comment type="caution">
    <text evidence="2">The sequence shown here is derived from an EMBL/GenBank/DDBJ whole genome shotgun (WGS) entry which is preliminary data.</text>
</comment>
<dbReference type="PANTHER" id="PTHR43108:SF16">
    <property type="entry name" value="EXTRACELLULAR SULFATASE SULF-1 HOMOLOG"/>
    <property type="match status" value="1"/>
</dbReference>
<evidence type="ECO:0000256" key="1">
    <source>
        <dbReference type="ARBA" id="ARBA00008779"/>
    </source>
</evidence>
<proteinExistence type="inferred from homology"/>
<dbReference type="EMBL" id="JAJSOF020000037">
    <property type="protein sequence ID" value="KAJ4428168.1"/>
    <property type="molecule type" value="Genomic_DNA"/>
</dbReference>
<protein>
    <submittedName>
        <fullName evidence="2">Uncharacterized protein</fullName>
    </submittedName>
</protein>
<dbReference type="PANTHER" id="PTHR43108">
    <property type="entry name" value="N-ACETYLGLUCOSAMINE-6-SULFATASE FAMILY MEMBER"/>
    <property type="match status" value="1"/>
</dbReference>
<keyword evidence="3" id="KW-1185">Reference proteome</keyword>